<keyword evidence="3" id="KW-0028">Amino-acid biosynthesis</keyword>
<comment type="catalytic activity">
    <reaction evidence="3">
        <text>2 L-glutamate + NADP(+) = L-glutamine + 2-oxoglutarate + NADPH + H(+)</text>
        <dbReference type="Rhea" id="RHEA:15501"/>
        <dbReference type="ChEBI" id="CHEBI:15378"/>
        <dbReference type="ChEBI" id="CHEBI:16810"/>
        <dbReference type="ChEBI" id="CHEBI:29985"/>
        <dbReference type="ChEBI" id="CHEBI:57783"/>
        <dbReference type="ChEBI" id="CHEBI:58349"/>
        <dbReference type="ChEBI" id="CHEBI:58359"/>
        <dbReference type="EC" id="1.4.1.13"/>
    </reaction>
</comment>
<keyword evidence="3" id="KW-0314">Glutamate biosynthesis</keyword>
<name>A0A4P2VE28_9ARCH</name>
<gene>
    <name evidence="6" type="ORF">NAS2_0703</name>
</gene>
<keyword evidence="3" id="KW-0288">FMN</keyword>
<dbReference type="CDD" id="cd02808">
    <property type="entry name" value="GltS_FMN"/>
    <property type="match status" value="1"/>
</dbReference>
<evidence type="ECO:0000256" key="3">
    <source>
        <dbReference type="PIRNR" id="PIRNR006429"/>
    </source>
</evidence>
<sequence>MVSEMASQRGRPDQLPRQLPPVRHRVPEFWSPERVEYVRRMATTGRPPRIVDESPDRTGRLLDRMTFRGLRPEDVEAAMVEGGDVDVGVEVFGMRLEMPIYIGDMSYGALSGGPNVAIARAATEAGVLAGIGEGGLHPEVAKYRNIVVQWASARFGMDMELLRSGVAVNLKIGQGAKPGIGGHLPGSKVTEVISALRKIPIGSDAISPAPHHDIYSIEDLAQRVKALRDLSGKPVLVKVAAVNKIMFVAVGVSRSTADGIIIDGAGAGTGAAPSAIRDHLGIPIDYAVPVSDRWLRDNGARDNFSVIGGGLLYSPLDVAKLIALGADVANVGTAALLSFGCTMCHSCNTGGCPTYLTNLALPVGRFDVEAGTRALVRYLEAMGLGLRAILRALGAKDLSEIRGRRDLLELHNADEDVANAVGVELVEGGEIAWYQDQDYEPILYREMYEEGSVHITGMGGIIPGYTSPARRPLDLLRIEAAQVTHPPVDPYREDIDVSVRTPSRKFDVPIVIPGTDPAAVAAAEALGAPVDGDRCRNPSSCMGTADQVRVPPGDELEPRPGIMVLDERLGGSEMLEESVSRLDRDANLMGLRDRMTIVAVGRLFSGADVYKLAALGADLVEPVEAYELLERRIKGMDYLARRERYENLTIALVEELQLSMGAGGLTSYYHMVGNRDLVRSLDGSVARALGVRVAGT</sequence>
<dbReference type="Pfam" id="PF01645">
    <property type="entry name" value="Glu_synthase"/>
    <property type="match status" value="1"/>
</dbReference>
<dbReference type="EC" id="1.4.1.13" evidence="3"/>
<organism evidence="6 7">
    <name type="scientific">Conexivisphaera calida</name>
    <dbReference type="NCBI Taxonomy" id="1874277"/>
    <lineage>
        <taxon>Archaea</taxon>
        <taxon>Nitrososphaerota</taxon>
        <taxon>Conexivisphaeria</taxon>
        <taxon>Conexivisphaerales</taxon>
        <taxon>Conexivisphaeraceae</taxon>
        <taxon>Conexivisphaera</taxon>
    </lineage>
</organism>
<evidence type="ECO:0000256" key="1">
    <source>
        <dbReference type="ARBA" id="ARBA00009716"/>
    </source>
</evidence>
<keyword evidence="3" id="KW-0285">Flavoprotein</keyword>
<dbReference type="KEGG" id="ccai:NAS2_0703"/>
<accession>A0A4P2VE28</accession>
<comment type="cofactor">
    <cofactor evidence="3">
        <name>FMN</name>
        <dbReference type="ChEBI" id="CHEBI:58210"/>
    </cofactor>
</comment>
<dbReference type="PANTHER" id="PTHR43819:SF1">
    <property type="entry name" value="ARCHAEAL-TYPE GLUTAMATE SYNTHASE [NADPH]"/>
    <property type="match status" value="1"/>
</dbReference>
<keyword evidence="7" id="KW-1185">Reference proteome</keyword>
<evidence type="ECO:0000313" key="6">
    <source>
        <dbReference type="EMBL" id="BBE42092.1"/>
    </source>
</evidence>
<dbReference type="PIRSF" id="PIRSF500061">
    <property type="entry name" value="GOGAT_lg2_archl"/>
    <property type="match status" value="1"/>
</dbReference>
<dbReference type="GO" id="GO:0004355">
    <property type="term" value="F:glutamate synthase (NADPH) activity"/>
    <property type="evidence" value="ECO:0007669"/>
    <property type="project" value="UniProtKB-EC"/>
</dbReference>
<dbReference type="InterPro" id="IPR043578">
    <property type="entry name" value="GltB_archl_type"/>
</dbReference>
<dbReference type="PIRSF" id="PIRSF006429">
    <property type="entry name" value="GOGAT_lg_2"/>
    <property type="match status" value="1"/>
</dbReference>
<comment type="similarity">
    <text evidence="1 3">Belongs to the glutamate synthase family.</text>
</comment>
<reference evidence="6 7" key="1">
    <citation type="journal article" date="2019" name="ISME J.">
        <title>Isolation and characterization of a thermophilic sulfur- and iron-reducing thaumarchaeote from a terrestrial acidic hot spring.</title>
        <authorList>
            <person name="Kato S."/>
            <person name="Itoh T."/>
            <person name="Yuki M."/>
            <person name="Nagamori M."/>
            <person name="Ohnishi M."/>
            <person name="Uematsu K."/>
            <person name="Suzuki K."/>
            <person name="Takashina T."/>
            <person name="Ohkuma M."/>
        </authorList>
    </citation>
    <scope>NUCLEOTIDE SEQUENCE [LARGE SCALE GENOMIC DNA]</scope>
    <source>
        <strain evidence="6 7">NAS-02</strain>
    </source>
</reference>
<dbReference type="InterPro" id="IPR002932">
    <property type="entry name" value="Glu_synthdom"/>
</dbReference>
<feature type="domain" description="Glutamate synthase" evidence="5">
    <location>
        <begin position="94"/>
        <end position="395"/>
    </location>
</feature>
<keyword evidence="3" id="KW-0521">NADP</keyword>
<dbReference type="Gene3D" id="3.20.20.70">
    <property type="entry name" value="Aldolase class I"/>
    <property type="match status" value="1"/>
</dbReference>
<dbReference type="InterPro" id="IPR024188">
    <property type="entry name" value="GltB"/>
</dbReference>
<evidence type="ECO:0000259" key="5">
    <source>
        <dbReference type="Pfam" id="PF01645"/>
    </source>
</evidence>
<dbReference type="InterPro" id="IPR013785">
    <property type="entry name" value="Aldolase_TIM"/>
</dbReference>
<dbReference type="PANTHER" id="PTHR43819">
    <property type="entry name" value="ARCHAEAL-TYPE GLUTAMATE SYNTHASE [NADPH]"/>
    <property type="match status" value="1"/>
</dbReference>
<feature type="region of interest" description="Disordered" evidence="4">
    <location>
        <begin position="1"/>
        <end position="22"/>
    </location>
</feature>
<evidence type="ECO:0000256" key="2">
    <source>
        <dbReference type="ARBA" id="ARBA00023002"/>
    </source>
</evidence>
<evidence type="ECO:0000256" key="4">
    <source>
        <dbReference type="SAM" id="MobiDB-lite"/>
    </source>
</evidence>
<dbReference type="EMBL" id="AP018732">
    <property type="protein sequence ID" value="BBE42092.1"/>
    <property type="molecule type" value="Genomic_DNA"/>
</dbReference>
<protein>
    <recommendedName>
        <fullName evidence="3">Archaeal glutamate synthase [NADPH]</fullName>
        <ecNumber evidence="3">1.4.1.13</ecNumber>
    </recommendedName>
</protein>
<dbReference type="AlphaFoldDB" id="A0A4P2VE28"/>
<dbReference type="SUPFAM" id="SSF51395">
    <property type="entry name" value="FMN-linked oxidoreductases"/>
    <property type="match status" value="3"/>
</dbReference>
<evidence type="ECO:0000313" key="7">
    <source>
        <dbReference type="Proteomes" id="UP000509448"/>
    </source>
</evidence>
<dbReference type="GO" id="GO:0006537">
    <property type="term" value="P:glutamate biosynthetic process"/>
    <property type="evidence" value="ECO:0007669"/>
    <property type="project" value="UniProtKB-KW"/>
</dbReference>
<dbReference type="Proteomes" id="UP000509448">
    <property type="component" value="Chromosome"/>
</dbReference>
<proteinExistence type="inferred from homology"/>
<keyword evidence="2 3" id="KW-0560">Oxidoreductase</keyword>